<dbReference type="AlphaFoldDB" id="A0A642UH65"/>
<dbReference type="PANTHER" id="PTHR23101:SF25">
    <property type="entry name" value="GTPASE-ACTIVATING PROTEIN AND VPS9 DOMAIN-CONTAINING PROTEIN 1"/>
    <property type="match status" value="1"/>
</dbReference>
<evidence type="ECO:0000313" key="3">
    <source>
        <dbReference type="EMBL" id="KAA8898861.1"/>
    </source>
</evidence>
<dbReference type="EMBL" id="SWFS01000535">
    <property type="protein sequence ID" value="KAA8898861.1"/>
    <property type="molecule type" value="Genomic_DNA"/>
</dbReference>
<reference evidence="3" key="1">
    <citation type="journal article" date="2019" name="G3 (Bethesda)">
        <title>Genome Assemblies of Two Rare Opportunistic Yeast Pathogens: Diutina rugosa (syn. Candida rugosa) and Trichomonascus ciferrii (syn. Candida ciferrii).</title>
        <authorList>
            <person name="Mixao V."/>
            <person name="Saus E."/>
            <person name="Hansen A.P."/>
            <person name="Lass-Florl C."/>
            <person name="Gabaldon T."/>
        </authorList>
    </citation>
    <scope>NUCLEOTIDE SEQUENCE</scope>
    <source>
        <strain evidence="3">CBS 4856</strain>
    </source>
</reference>
<protein>
    <recommendedName>
        <fullName evidence="2">VPS9 domain-containing protein</fullName>
    </recommendedName>
</protein>
<dbReference type="SUPFAM" id="SSF109993">
    <property type="entry name" value="VPS9 domain"/>
    <property type="match status" value="1"/>
</dbReference>
<organism evidence="3 4">
    <name type="scientific">Trichomonascus ciferrii</name>
    <dbReference type="NCBI Taxonomy" id="44093"/>
    <lineage>
        <taxon>Eukaryota</taxon>
        <taxon>Fungi</taxon>
        <taxon>Dikarya</taxon>
        <taxon>Ascomycota</taxon>
        <taxon>Saccharomycotina</taxon>
        <taxon>Dipodascomycetes</taxon>
        <taxon>Dipodascales</taxon>
        <taxon>Trichomonascaceae</taxon>
        <taxon>Trichomonascus</taxon>
        <taxon>Trichomonascus ciferrii complex</taxon>
    </lineage>
</organism>
<proteinExistence type="predicted"/>
<dbReference type="GO" id="GO:0005085">
    <property type="term" value="F:guanyl-nucleotide exchange factor activity"/>
    <property type="evidence" value="ECO:0007669"/>
    <property type="project" value="InterPro"/>
</dbReference>
<dbReference type="InterPro" id="IPR045046">
    <property type="entry name" value="Vps9-like"/>
</dbReference>
<dbReference type="GO" id="GO:0005829">
    <property type="term" value="C:cytosol"/>
    <property type="evidence" value="ECO:0007669"/>
    <property type="project" value="TreeGrafter"/>
</dbReference>
<dbReference type="InterPro" id="IPR037191">
    <property type="entry name" value="VPS9_dom_sf"/>
</dbReference>
<dbReference type="GO" id="GO:0030139">
    <property type="term" value="C:endocytic vesicle"/>
    <property type="evidence" value="ECO:0007669"/>
    <property type="project" value="TreeGrafter"/>
</dbReference>
<dbReference type="VEuPathDB" id="FungiDB:TRICI_006444"/>
<gene>
    <name evidence="3" type="ORF">TRICI_006444</name>
</gene>
<feature type="compositionally biased region" description="Basic and acidic residues" evidence="1">
    <location>
        <begin position="8"/>
        <end position="31"/>
    </location>
</feature>
<comment type="caution">
    <text evidence="3">The sequence shown here is derived from an EMBL/GenBank/DDBJ whole genome shotgun (WGS) entry which is preliminary data.</text>
</comment>
<dbReference type="PROSITE" id="PS51205">
    <property type="entry name" value="VPS9"/>
    <property type="match status" value="1"/>
</dbReference>
<feature type="region of interest" description="Disordered" evidence="1">
    <location>
        <begin position="361"/>
        <end position="386"/>
    </location>
</feature>
<evidence type="ECO:0000313" key="4">
    <source>
        <dbReference type="Proteomes" id="UP000761534"/>
    </source>
</evidence>
<name>A0A642UH65_9ASCO</name>
<feature type="region of interest" description="Disordered" evidence="1">
    <location>
        <begin position="1"/>
        <end position="66"/>
    </location>
</feature>
<dbReference type="GO" id="GO:0016192">
    <property type="term" value="P:vesicle-mediated transport"/>
    <property type="evidence" value="ECO:0007669"/>
    <property type="project" value="InterPro"/>
</dbReference>
<dbReference type="Proteomes" id="UP000761534">
    <property type="component" value="Unassembled WGS sequence"/>
</dbReference>
<dbReference type="InterPro" id="IPR003123">
    <property type="entry name" value="VPS9"/>
</dbReference>
<evidence type="ECO:0000256" key="1">
    <source>
        <dbReference type="SAM" id="MobiDB-lite"/>
    </source>
</evidence>
<dbReference type="GO" id="GO:0031267">
    <property type="term" value="F:small GTPase binding"/>
    <property type="evidence" value="ECO:0007669"/>
    <property type="project" value="TreeGrafter"/>
</dbReference>
<sequence length="493" mass="55766">MFHTPPPVDRERSWMVGKSEEASYGVDKDQQQAESQSQQLVPPSSGPERAHSVSTGMDRMGGEEEDEGIKVLPEKLSGLVDRFIESLKVPRYSTPLSGDDISNLYQEFYGDFQVAADKYLKEKTRMRSVSAAAVPSTQAMETYQEIAQKKRERNKRPAILNQYVELAEKRAIESVYEKLFTLSFSVESDMKTNDQIHDRINVLRQIPITLAHLDLDTKEVDVAESELFRLLGRAGKELNNMDAAKNAKEKLECLLRAHKIIVMTLSEHLKAKSSSADLILPALIYTFIYYDTPNLWLNFQFITRFRNNRFLHGEQLYCLTNFEASLRFLQSVTLHSIGITEPPQGLDTSPLDQVLELPPIGVHNQQQPPAQPQQPPSNSKSSKKFGLLHPTDIADQSFKTLGSTYRFLVGKFTNDKQESSQSRYPNTIDDARKMVGLDTPPASSAASVNTKLAPPIDRFLTCQTDDLKMADIKQLHDDYKRLVEHLKSINAFQ</sequence>
<dbReference type="SMART" id="SM00167">
    <property type="entry name" value="VPS9"/>
    <property type="match status" value="1"/>
</dbReference>
<keyword evidence="4" id="KW-1185">Reference proteome</keyword>
<feature type="domain" description="VPS9" evidence="2">
    <location>
        <begin position="190"/>
        <end position="338"/>
    </location>
</feature>
<dbReference type="PANTHER" id="PTHR23101">
    <property type="entry name" value="RAB GDP/GTP EXCHANGE FACTOR"/>
    <property type="match status" value="1"/>
</dbReference>
<dbReference type="Gene3D" id="1.20.1050.80">
    <property type="entry name" value="VPS9 domain"/>
    <property type="match status" value="1"/>
</dbReference>
<evidence type="ECO:0000259" key="2">
    <source>
        <dbReference type="PROSITE" id="PS51205"/>
    </source>
</evidence>
<dbReference type="OrthoDB" id="10264848at2759"/>
<dbReference type="Pfam" id="PF02204">
    <property type="entry name" value="VPS9"/>
    <property type="match status" value="1"/>
</dbReference>
<accession>A0A642UH65</accession>